<protein>
    <recommendedName>
        <fullName evidence="3">RNA polymerase sigma-70 region 4 domain-containing protein</fullName>
    </recommendedName>
</protein>
<dbReference type="EMBL" id="JBETVU010000013">
    <property type="protein sequence ID" value="MES5151054.1"/>
    <property type="molecule type" value="Genomic_DNA"/>
</dbReference>
<reference evidence="1" key="1">
    <citation type="submission" date="2024-06" db="EMBL/GenBank/DDBJ databases">
        <title>Vaginal Lactobacillus fatty acid response mechanisms reveal a metabolite-targeted strategy for bacterial vaginosis treatment.</title>
        <authorList>
            <person name="Zhu M."/>
            <person name="Blainey P.C."/>
            <person name="Bloom S.M."/>
            <person name="Kwon D.S."/>
        </authorList>
    </citation>
    <scope>NUCLEOTIDE SEQUENCE</scope>
    <source>
        <strain evidence="1">194_F1_1</strain>
    </source>
</reference>
<evidence type="ECO:0000313" key="2">
    <source>
        <dbReference type="Proteomes" id="UP001434419"/>
    </source>
</evidence>
<gene>
    <name evidence="1" type="ORF">ABVC42_14575</name>
</gene>
<comment type="caution">
    <text evidence="1">The sequence shown here is derived from an EMBL/GenBank/DDBJ whole genome shotgun (WGS) entry which is preliminary data.</text>
</comment>
<evidence type="ECO:0008006" key="3">
    <source>
        <dbReference type="Google" id="ProtNLM"/>
    </source>
</evidence>
<accession>A0ABV2BD98</accession>
<evidence type="ECO:0000313" key="1">
    <source>
        <dbReference type="EMBL" id="MES5151054.1"/>
    </source>
</evidence>
<sequence length="75" mass="8613">MAKASYKSLTDGTQRSIDEISNLLNWNKEKTRQLIKKALRKASHSSRTVLLKGYFSDIPCAEEVVDEHNTLPYSW</sequence>
<organism evidence="1 2">
    <name type="scientific">Lactobacillus crispatus</name>
    <dbReference type="NCBI Taxonomy" id="47770"/>
    <lineage>
        <taxon>Bacteria</taxon>
        <taxon>Bacillati</taxon>
        <taxon>Bacillota</taxon>
        <taxon>Bacilli</taxon>
        <taxon>Lactobacillales</taxon>
        <taxon>Lactobacillaceae</taxon>
        <taxon>Lactobacillus</taxon>
    </lineage>
</organism>
<dbReference type="InterPro" id="IPR013324">
    <property type="entry name" value="RNA_pol_sigma_r3/r4-like"/>
</dbReference>
<name>A0ABV2BD98_9LACO</name>
<proteinExistence type="predicted"/>
<keyword evidence="2" id="KW-1185">Reference proteome</keyword>
<dbReference type="RefSeq" id="WP_133476543.1">
    <property type="nucleotide sequence ID" value="NZ_JBETVU010000013.1"/>
</dbReference>
<dbReference type="Proteomes" id="UP001434419">
    <property type="component" value="Unassembled WGS sequence"/>
</dbReference>
<dbReference type="Gene3D" id="1.10.10.10">
    <property type="entry name" value="Winged helix-like DNA-binding domain superfamily/Winged helix DNA-binding domain"/>
    <property type="match status" value="1"/>
</dbReference>
<dbReference type="InterPro" id="IPR036388">
    <property type="entry name" value="WH-like_DNA-bd_sf"/>
</dbReference>
<dbReference type="SUPFAM" id="SSF88659">
    <property type="entry name" value="Sigma3 and sigma4 domains of RNA polymerase sigma factors"/>
    <property type="match status" value="1"/>
</dbReference>